<proteinExistence type="predicted"/>
<sequence>MCDLPNKVCFKQLICMKGQKRRTSGDFSGNIIQSQAYNPFQRSMGKYIHETNPKVNRLIHHSKTQVGGFWTRGMKATFEQSKPAKFDDADLICLLA</sequence>
<comment type="caution">
    <text evidence="1">The sequence shown here is derived from an EMBL/GenBank/DDBJ whole genome shotgun (WGS) entry which is preliminary data.</text>
</comment>
<organism evidence="1 2">
    <name type="scientific">Patagioenas fasciata monilis</name>
    <dbReference type="NCBI Taxonomy" id="372326"/>
    <lineage>
        <taxon>Eukaryota</taxon>
        <taxon>Metazoa</taxon>
        <taxon>Chordata</taxon>
        <taxon>Craniata</taxon>
        <taxon>Vertebrata</taxon>
        <taxon>Euteleostomi</taxon>
        <taxon>Archelosauria</taxon>
        <taxon>Archosauria</taxon>
        <taxon>Dinosauria</taxon>
        <taxon>Saurischia</taxon>
        <taxon>Theropoda</taxon>
        <taxon>Coelurosauria</taxon>
        <taxon>Aves</taxon>
        <taxon>Neognathae</taxon>
        <taxon>Neoaves</taxon>
        <taxon>Columbimorphae</taxon>
        <taxon>Columbiformes</taxon>
        <taxon>Columbidae</taxon>
        <taxon>Patagioenas</taxon>
    </lineage>
</organism>
<dbReference type="AlphaFoldDB" id="A0A1V4JT56"/>
<keyword evidence="2" id="KW-1185">Reference proteome</keyword>
<gene>
    <name evidence="1" type="ORF">AV530_007842</name>
</gene>
<evidence type="ECO:0000313" key="1">
    <source>
        <dbReference type="EMBL" id="OPJ75343.1"/>
    </source>
</evidence>
<reference evidence="1 2" key="1">
    <citation type="submission" date="2016-02" db="EMBL/GenBank/DDBJ databases">
        <title>Band-tailed pigeon sequencing and assembly.</title>
        <authorList>
            <person name="Soares A.E."/>
            <person name="Novak B.J."/>
            <person name="Rice E.S."/>
            <person name="O'Connell B."/>
            <person name="Chang D."/>
            <person name="Weber S."/>
            <person name="Shapiro B."/>
        </authorList>
    </citation>
    <scope>NUCLEOTIDE SEQUENCE [LARGE SCALE GENOMIC DNA]</scope>
    <source>
        <strain evidence="1">BTP2013</strain>
        <tissue evidence="1">Blood</tissue>
    </source>
</reference>
<evidence type="ECO:0000313" key="2">
    <source>
        <dbReference type="Proteomes" id="UP000190648"/>
    </source>
</evidence>
<protein>
    <submittedName>
        <fullName evidence="1">Uncharacterized protein</fullName>
    </submittedName>
</protein>
<name>A0A1V4JT56_PATFA</name>
<accession>A0A1V4JT56</accession>
<dbReference type="Proteomes" id="UP000190648">
    <property type="component" value="Unassembled WGS sequence"/>
</dbReference>
<dbReference type="EMBL" id="LSYS01006437">
    <property type="protein sequence ID" value="OPJ75343.1"/>
    <property type="molecule type" value="Genomic_DNA"/>
</dbReference>